<name>A0A378VYJ8_NEIGO</name>
<evidence type="ECO:0000313" key="1">
    <source>
        <dbReference type="EMBL" id="SUA21652.1"/>
    </source>
</evidence>
<dbReference type="AlphaFoldDB" id="A0A378VYJ8"/>
<organism evidence="1">
    <name type="scientific">Neisseria gonorrhoeae</name>
    <dbReference type="NCBI Taxonomy" id="485"/>
    <lineage>
        <taxon>Bacteria</taxon>
        <taxon>Pseudomonadati</taxon>
        <taxon>Pseudomonadota</taxon>
        <taxon>Betaproteobacteria</taxon>
        <taxon>Neisseriales</taxon>
        <taxon>Neisseriaceae</taxon>
        <taxon>Neisseria</taxon>
    </lineage>
</organism>
<sequence length="92" mass="10243">MDGEKVRNIFSVLCFNAKTLYPDGDYPTEFLGNLSEVSAKKEIPDVVVSEDKVSTQIQGAEDNPVTMTKDKMDFLSIQPVTAEQPPYLKKSN</sequence>
<dbReference type="EMBL" id="UGRI01000001">
    <property type="protein sequence ID" value="SUA21652.1"/>
    <property type="molecule type" value="Genomic_DNA"/>
</dbReference>
<proteinExistence type="predicted"/>
<gene>
    <name evidence="1" type="ORF">NCTC11421_01575</name>
</gene>
<protein>
    <submittedName>
        <fullName evidence="1">TraI</fullName>
    </submittedName>
</protein>
<accession>A0A378VYJ8</accession>
<reference evidence="1" key="1">
    <citation type="submission" date="2018-06" db="EMBL/GenBank/DDBJ databases">
        <authorList>
            <consortium name="Pathogen Informatics"/>
            <person name="Doyle S."/>
        </authorList>
    </citation>
    <scope>NUCLEOTIDE SEQUENCE [LARGE SCALE GENOMIC DNA]</scope>
    <source>
        <strain evidence="1">NCTC11421</strain>
    </source>
</reference>